<keyword evidence="2" id="KW-0479">Metal-binding</keyword>
<evidence type="ECO:0000256" key="3">
    <source>
        <dbReference type="ARBA" id="ARBA00023004"/>
    </source>
</evidence>
<dbReference type="Gene3D" id="1.20.120.50">
    <property type="entry name" value="Hemerythrin-like"/>
    <property type="match status" value="1"/>
</dbReference>
<gene>
    <name evidence="5" type="ORF">ACFPT7_19400</name>
</gene>
<evidence type="ECO:0000313" key="6">
    <source>
        <dbReference type="Proteomes" id="UP001596091"/>
    </source>
</evidence>
<accession>A0ABW1EL63</accession>
<dbReference type="Pfam" id="PF01814">
    <property type="entry name" value="Hemerythrin"/>
    <property type="match status" value="1"/>
</dbReference>
<sequence length="135" mass="15724">MAALIWNHDCTVGIRSIDDQHGILLDALNELRTALLMDADSQTIRPMLKRVSELMRMHGESEDRLLAQYGFPDLASHRVDHQRLLNRLVQFDTRFEQRQRAAAYELVEYLRKWFTTHTGISGKKYGPWLQQCGVQ</sequence>
<keyword evidence="3" id="KW-0408">Iron</keyword>
<dbReference type="PANTHER" id="PTHR37164:SF1">
    <property type="entry name" value="BACTERIOHEMERYTHRIN"/>
    <property type="match status" value="1"/>
</dbReference>
<dbReference type="EMBL" id="JBHSPH010000010">
    <property type="protein sequence ID" value="MFC5864482.1"/>
    <property type="molecule type" value="Genomic_DNA"/>
</dbReference>
<keyword evidence="6" id="KW-1185">Reference proteome</keyword>
<dbReference type="InterPro" id="IPR050669">
    <property type="entry name" value="Hemerythrin"/>
</dbReference>
<dbReference type="Proteomes" id="UP001596091">
    <property type="component" value="Unassembled WGS sequence"/>
</dbReference>
<dbReference type="NCBIfam" id="NF033749">
    <property type="entry name" value="bact_hemeryth"/>
    <property type="match status" value="1"/>
</dbReference>
<evidence type="ECO:0000256" key="1">
    <source>
        <dbReference type="ARBA" id="ARBA00010587"/>
    </source>
</evidence>
<evidence type="ECO:0000259" key="4">
    <source>
        <dbReference type="Pfam" id="PF01814"/>
    </source>
</evidence>
<dbReference type="NCBIfam" id="TIGR02481">
    <property type="entry name" value="hemeryth_dom"/>
    <property type="match status" value="1"/>
</dbReference>
<organism evidence="5 6">
    <name type="scientific">Acidicapsa dinghuensis</name>
    <dbReference type="NCBI Taxonomy" id="2218256"/>
    <lineage>
        <taxon>Bacteria</taxon>
        <taxon>Pseudomonadati</taxon>
        <taxon>Acidobacteriota</taxon>
        <taxon>Terriglobia</taxon>
        <taxon>Terriglobales</taxon>
        <taxon>Acidobacteriaceae</taxon>
        <taxon>Acidicapsa</taxon>
    </lineage>
</organism>
<dbReference type="RefSeq" id="WP_263333131.1">
    <property type="nucleotide sequence ID" value="NZ_JAGSYH010000001.1"/>
</dbReference>
<dbReference type="InterPro" id="IPR012312">
    <property type="entry name" value="Hemerythrin-like"/>
</dbReference>
<protein>
    <submittedName>
        <fullName evidence="5">Bacteriohemerythrin</fullName>
    </submittedName>
</protein>
<dbReference type="InterPro" id="IPR012827">
    <property type="entry name" value="Hemerythrin_metal-bd"/>
</dbReference>
<reference evidence="6" key="1">
    <citation type="journal article" date="2019" name="Int. J. Syst. Evol. Microbiol.">
        <title>The Global Catalogue of Microorganisms (GCM) 10K type strain sequencing project: providing services to taxonomists for standard genome sequencing and annotation.</title>
        <authorList>
            <consortium name="The Broad Institute Genomics Platform"/>
            <consortium name="The Broad Institute Genome Sequencing Center for Infectious Disease"/>
            <person name="Wu L."/>
            <person name="Ma J."/>
        </authorList>
    </citation>
    <scope>NUCLEOTIDE SEQUENCE [LARGE SCALE GENOMIC DNA]</scope>
    <source>
        <strain evidence="6">JCM 4087</strain>
    </source>
</reference>
<evidence type="ECO:0000256" key="2">
    <source>
        <dbReference type="ARBA" id="ARBA00022723"/>
    </source>
</evidence>
<dbReference type="CDD" id="cd12107">
    <property type="entry name" value="Hemerythrin"/>
    <property type="match status" value="1"/>
</dbReference>
<dbReference type="InterPro" id="IPR035938">
    <property type="entry name" value="Hemerythrin-like_sf"/>
</dbReference>
<comment type="similarity">
    <text evidence="1">Belongs to the hemerythrin family.</text>
</comment>
<comment type="caution">
    <text evidence="5">The sequence shown here is derived from an EMBL/GenBank/DDBJ whole genome shotgun (WGS) entry which is preliminary data.</text>
</comment>
<dbReference type="PANTHER" id="PTHR37164">
    <property type="entry name" value="BACTERIOHEMERYTHRIN"/>
    <property type="match status" value="1"/>
</dbReference>
<proteinExistence type="inferred from homology"/>
<evidence type="ECO:0000313" key="5">
    <source>
        <dbReference type="EMBL" id="MFC5864482.1"/>
    </source>
</evidence>
<feature type="domain" description="Hemerythrin-like" evidence="4">
    <location>
        <begin position="13"/>
        <end position="120"/>
    </location>
</feature>
<name>A0ABW1EL63_9BACT</name>
<dbReference type="SUPFAM" id="SSF47188">
    <property type="entry name" value="Hemerythrin-like"/>
    <property type="match status" value="1"/>
</dbReference>